<dbReference type="Gene3D" id="1.20.140.160">
    <property type="match status" value="1"/>
</dbReference>
<dbReference type="SUPFAM" id="SSF88659">
    <property type="entry name" value="Sigma3 and sigma4 domains of RNA polymerase sigma factors"/>
    <property type="match status" value="1"/>
</dbReference>
<gene>
    <name evidence="1" type="ORF">COV74_03450</name>
</gene>
<name>A0A2H0LQQ5_9BACT</name>
<accession>A0A2H0LQQ5</accession>
<reference evidence="1 2" key="1">
    <citation type="submission" date="2017-09" db="EMBL/GenBank/DDBJ databases">
        <title>Depth-based differentiation of microbial function through sediment-hosted aquifers and enrichment of novel symbionts in the deep terrestrial subsurface.</title>
        <authorList>
            <person name="Probst A.J."/>
            <person name="Ladd B."/>
            <person name="Jarett J.K."/>
            <person name="Geller-Mcgrath D.E."/>
            <person name="Sieber C.M."/>
            <person name="Emerson J.B."/>
            <person name="Anantharaman K."/>
            <person name="Thomas B.C."/>
            <person name="Malmstrom R."/>
            <person name="Stieglmeier M."/>
            <person name="Klingl A."/>
            <person name="Woyke T."/>
            <person name="Ryan C.M."/>
            <person name="Banfield J.F."/>
        </authorList>
    </citation>
    <scope>NUCLEOTIDE SEQUENCE [LARGE SCALE GENOMIC DNA]</scope>
    <source>
        <strain evidence="1">CG11_big_fil_rev_8_21_14_0_20_45_26</strain>
    </source>
</reference>
<evidence type="ECO:0000313" key="2">
    <source>
        <dbReference type="Proteomes" id="UP000230859"/>
    </source>
</evidence>
<dbReference type="GO" id="GO:0006352">
    <property type="term" value="P:DNA-templated transcription initiation"/>
    <property type="evidence" value="ECO:0007669"/>
    <property type="project" value="InterPro"/>
</dbReference>
<protein>
    <submittedName>
        <fullName evidence="1">Uncharacterized protein</fullName>
    </submittedName>
</protein>
<dbReference type="AlphaFoldDB" id="A0A2H0LQQ5"/>
<dbReference type="NCBIfam" id="TIGR02937">
    <property type="entry name" value="sigma70-ECF"/>
    <property type="match status" value="1"/>
</dbReference>
<dbReference type="EMBL" id="PCVY01000031">
    <property type="protein sequence ID" value="PIQ86773.1"/>
    <property type="molecule type" value="Genomic_DNA"/>
</dbReference>
<organism evidence="1 2">
    <name type="scientific">Candidatus Abzuiibacterium crystallinum</name>
    <dbReference type="NCBI Taxonomy" id="1974748"/>
    <lineage>
        <taxon>Bacteria</taxon>
        <taxon>Pseudomonadati</taxon>
        <taxon>Candidatus Omnitrophota</taxon>
        <taxon>Candidatus Abzuiibacterium</taxon>
    </lineage>
</organism>
<dbReference type="InterPro" id="IPR013324">
    <property type="entry name" value="RNA_pol_sigma_r3/r4-like"/>
</dbReference>
<sequence>MRHDYGSLFEPWEIAIAKKLVREFKGKWSYLKKEDFLDLMQEVLAHWHFVRDRYDSTRDASKATFMAKVVRAKLQEIVRSLSAMKRKADQTAVSLDEPFSKEEDARTLIEEISEEKPTPADIVSQKELKEKMRKANRKLTPEQKAICRLLKDGLDVTKISRKLHKHRSSIHYQIKRIKGVFEAEGLNEFLK</sequence>
<proteinExistence type="predicted"/>
<dbReference type="Proteomes" id="UP000230859">
    <property type="component" value="Unassembled WGS sequence"/>
</dbReference>
<comment type="caution">
    <text evidence="1">The sequence shown here is derived from an EMBL/GenBank/DDBJ whole genome shotgun (WGS) entry which is preliminary data.</text>
</comment>
<evidence type="ECO:0000313" key="1">
    <source>
        <dbReference type="EMBL" id="PIQ86773.1"/>
    </source>
</evidence>
<dbReference type="GO" id="GO:0003700">
    <property type="term" value="F:DNA-binding transcription factor activity"/>
    <property type="evidence" value="ECO:0007669"/>
    <property type="project" value="InterPro"/>
</dbReference>
<dbReference type="InterPro" id="IPR014284">
    <property type="entry name" value="RNA_pol_sigma-70_dom"/>
</dbReference>